<organism evidence="3 4">
    <name type="scientific">Streptomyces polygonati</name>
    <dbReference type="NCBI Taxonomy" id="1617087"/>
    <lineage>
        <taxon>Bacteria</taxon>
        <taxon>Bacillati</taxon>
        <taxon>Actinomycetota</taxon>
        <taxon>Actinomycetes</taxon>
        <taxon>Kitasatosporales</taxon>
        <taxon>Streptomycetaceae</taxon>
        <taxon>Streptomyces</taxon>
    </lineage>
</organism>
<dbReference type="InterPro" id="IPR011032">
    <property type="entry name" value="GroES-like_sf"/>
</dbReference>
<accession>A0ABV8HM47</accession>
<evidence type="ECO:0000256" key="1">
    <source>
        <dbReference type="ARBA" id="ARBA00023002"/>
    </source>
</evidence>
<dbReference type="InterPro" id="IPR045010">
    <property type="entry name" value="MDR_fam"/>
</dbReference>
<dbReference type="CDD" id="cd05288">
    <property type="entry name" value="PGDH"/>
    <property type="match status" value="1"/>
</dbReference>
<dbReference type="SUPFAM" id="SSF51735">
    <property type="entry name" value="NAD(P)-binding Rossmann-fold domains"/>
    <property type="match status" value="1"/>
</dbReference>
<dbReference type="InterPro" id="IPR041694">
    <property type="entry name" value="ADH_N_2"/>
</dbReference>
<dbReference type="SMART" id="SM00829">
    <property type="entry name" value="PKS_ER"/>
    <property type="match status" value="1"/>
</dbReference>
<feature type="domain" description="Enoyl reductase (ER)" evidence="2">
    <location>
        <begin position="32"/>
        <end position="337"/>
    </location>
</feature>
<dbReference type="InterPro" id="IPR036291">
    <property type="entry name" value="NAD(P)-bd_dom_sf"/>
</dbReference>
<dbReference type="RefSeq" id="WP_386428517.1">
    <property type="nucleotide sequence ID" value="NZ_JBHSBB010000009.1"/>
</dbReference>
<evidence type="ECO:0000259" key="2">
    <source>
        <dbReference type="SMART" id="SM00829"/>
    </source>
</evidence>
<dbReference type="PANTHER" id="PTHR43205">
    <property type="entry name" value="PROSTAGLANDIN REDUCTASE"/>
    <property type="match status" value="1"/>
</dbReference>
<dbReference type="Gene3D" id="3.90.180.10">
    <property type="entry name" value="Medium-chain alcohol dehydrogenases, catalytic domain"/>
    <property type="match status" value="1"/>
</dbReference>
<dbReference type="Gene3D" id="3.40.50.720">
    <property type="entry name" value="NAD(P)-binding Rossmann-like Domain"/>
    <property type="match status" value="1"/>
</dbReference>
<protein>
    <submittedName>
        <fullName evidence="3">Zinc-binding dehydrogenase</fullName>
    </submittedName>
</protein>
<name>A0ABV8HM47_9ACTN</name>
<dbReference type="PANTHER" id="PTHR43205:SF7">
    <property type="entry name" value="PROSTAGLANDIN REDUCTASE 1"/>
    <property type="match status" value="1"/>
</dbReference>
<dbReference type="InterPro" id="IPR013149">
    <property type="entry name" value="ADH-like_C"/>
</dbReference>
<dbReference type="Pfam" id="PF00107">
    <property type="entry name" value="ADH_zinc_N"/>
    <property type="match status" value="1"/>
</dbReference>
<gene>
    <name evidence="3" type="ORF">ACFO3J_10790</name>
</gene>
<keyword evidence="4" id="KW-1185">Reference proteome</keyword>
<dbReference type="InterPro" id="IPR020843">
    <property type="entry name" value="ER"/>
</dbReference>
<proteinExistence type="predicted"/>
<evidence type="ECO:0000313" key="4">
    <source>
        <dbReference type="Proteomes" id="UP001595765"/>
    </source>
</evidence>
<sequence>MREESLGDSALTETETDTVVMARRPGKGVDPGDFSVRRQEIAAPGEGEVVVHNHLTSVDPYQLNNLRRHQSVGEVVQAGCVGVVVESNDDRAPVGTQVATYSGWSEYATWRLAATEIADRALGDESDWIHVLGTPGVTAYVGLHDVGGVSPGSTVAVSAAAGAVGGVAVQLAKAAGARVIAIAGGAHRVRHTVETLGADVGLDYRDDGFARDYRAAAGDGIDLFFDNVGGDLLRDTLPLLASSGKAVVSGTVSSYADDSGGFFHPGDPAMEGDRVRSFLVGDYYEKRLLPIRAELSRLLKEGQVTTVISEFEGLESAPEAFASVFRKGSPFLGKRVVRIA</sequence>
<evidence type="ECO:0000313" key="3">
    <source>
        <dbReference type="EMBL" id="MFC4031967.1"/>
    </source>
</evidence>
<dbReference type="Pfam" id="PF16884">
    <property type="entry name" value="ADH_N_2"/>
    <property type="match status" value="1"/>
</dbReference>
<dbReference type="EMBL" id="JBHSBB010000009">
    <property type="protein sequence ID" value="MFC4031967.1"/>
    <property type="molecule type" value="Genomic_DNA"/>
</dbReference>
<dbReference type="SUPFAM" id="SSF50129">
    <property type="entry name" value="GroES-like"/>
    <property type="match status" value="1"/>
</dbReference>
<dbReference type="Proteomes" id="UP001595765">
    <property type="component" value="Unassembled WGS sequence"/>
</dbReference>
<comment type="caution">
    <text evidence="3">The sequence shown here is derived from an EMBL/GenBank/DDBJ whole genome shotgun (WGS) entry which is preliminary data.</text>
</comment>
<keyword evidence="1" id="KW-0560">Oxidoreductase</keyword>
<reference evidence="4" key="1">
    <citation type="journal article" date="2019" name="Int. J. Syst. Evol. Microbiol.">
        <title>The Global Catalogue of Microorganisms (GCM) 10K type strain sequencing project: providing services to taxonomists for standard genome sequencing and annotation.</title>
        <authorList>
            <consortium name="The Broad Institute Genomics Platform"/>
            <consortium name="The Broad Institute Genome Sequencing Center for Infectious Disease"/>
            <person name="Wu L."/>
            <person name="Ma J."/>
        </authorList>
    </citation>
    <scope>NUCLEOTIDE SEQUENCE [LARGE SCALE GENOMIC DNA]</scope>
    <source>
        <strain evidence="4">CGMCC 4.7237</strain>
    </source>
</reference>